<dbReference type="Proteomes" id="UP000824881">
    <property type="component" value="Unassembled WGS sequence"/>
</dbReference>
<name>A0ACB7IVZ3_PLECO</name>
<dbReference type="EMBL" id="WQMT02000005">
    <property type="protein sequence ID" value="KAG9222412.1"/>
    <property type="molecule type" value="Genomic_DNA"/>
</dbReference>
<sequence>MSDSEDSYGGYDLSEFTEEDFARIDAAISNISTPPPITSPPNGGPKLAITLELSLPDCPAEVGSSNNDTVTPISLDKTVTVSENSPLRRFRRKGFLSVTDLVSPAWCELQFDYGLRQKRFLKPQHRPKSFVSGSGKEIVVQQAIAQENFQVQKKGHSVHKALEREVKPEAIPIRVRTEEERWALRLVNMMACFESLKLLGLAREIPIFGIVDGQVVVGIIDELTRLRVTEEGTASKRGSDYGQETPRKRHKSPSDEAQTSEESTPALSILDLLVQQSSDPPSSPKGKAKALPRQTPLYMLHVLDTKSRRTDSLPPHADTLPSRIQVMLYHRLLNNLLTAPTGGTFDINEIWKKLDLDPFKPFSDEFLVQAGLIPDFDDERVPQPTTNCLDKLVHTWYHTVADLEVIGVSPLLELVYRKQPQSRKGRERWSKATEINITVSKEDVADQEEEKSIAAAILASISESSVGEDDQLTLAIQASLESYGRERDGITGDGPSNIDESANMQSGSVVHAAEVVPAAATGSMASAPRVGSPSLAGASPPVGPALATPLPTAIQRENTLPAIAEGPVDNLTDAADSKGYIIGTKKFLMDDILLDEYLRGVLDWWRGHREARGVAESEVKRCKIIIVIVTTLSIAQFFIEYHKSAISPHQHMGVHGLHQPLLDRNASESPYPLLPRTRPGPKTRPGGLFIHPNESNIARADAVALELGYASSSSSNPDHYANEVWEKQNAASRKSQDPLRDPFRISDEDEDGST</sequence>
<protein>
    <submittedName>
        <fullName evidence="1">Uncharacterized protein</fullName>
    </submittedName>
</protein>
<reference evidence="1 2" key="1">
    <citation type="journal article" date="2021" name="Appl. Environ. Microbiol.">
        <title>Genetic linkage and physical mapping for an oyster mushroom Pleurotus cornucopiae and QTL analysis for the trait cap color.</title>
        <authorList>
            <person name="Zhang Y."/>
            <person name="Gao W."/>
            <person name="Sonnenberg A."/>
            <person name="Chen Q."/>
            <person name="Zhang J."/>
            <person name="Huang C."/>
        </authorList>
    </citation>
    <scope>NUCLEOTIDE SEQUENCE [LARGE SCALE GENOMIC DNA]</scope>
    <source>
        <strain evidence="1">CCMSSC00406</strain>
    </source>
</reference>
<proteinExistence type="predicted"/>
<evidence type="ECO:0000313" key="2">
    <source>
        <dbReference type="Proteomes" id="UP000824881"/>
    </source>
</evidence>
<keyword evidence="2" id="KW-1185">Reference proteome</keyword>
<organism evidence="1 2">
    <name type="scientific">Pleurotus cornucopiae</name>
    <name type="common">Cornucopia mushroom</name>
    <dbReference type="NCBI Taxonomy" id="5321"/>
    <lineage>
        <taxon>Eukaryota</taxon>
        <taxon>Fungi</taxon>
        <taxon>Dikarya</taxon>
        <taxon>Basidiomycota</taxon>
        <taxon>Agaricomycotina</taxon>
        <taxon>Agaricomycetes</taxon>
        <taxon>Agaricomycetidae</taxon>
        <taxon>Agaricales</taxon>
        <taxon>Pleurotineae</taxon>
        <taxon>Pleurotaceae</taxon>
        <taxon>Pleurotus</taxon>
    </lineage>
</organism>
<gene>
    <name evidence="1" type="ORF">CCMSSC00406_0002747</name>
</gene>
<comment type="caution">
    <text evidence="1">The sequence shown here is derived from an EMBL/GenBank/DDBJ whole genome shotgun (WGS) entry which is preliminary data.</text>
</comment>
<evidence type="ECO:0000313" key="1">
    <source>
        <dbReference type="EMBL" id="KAG9222412.1"/>
    </source>
</evidence>
<accession>A0ACB7IVZ3</accession>